<protein>
    <recommendedName>
        <fullName evidence="1">Chitin-binding type-4 domain-containing protein</fullName>
    </recommendedName>
</protein>
<organism evidence="2 3">
    <name type="scientific">Ignelater luminosus</name>
    <name type="common">Cucubano</name>
    <name type="synonym">Pyrophorus luminosus</name>
    <dbReference type="NCBI Taxonomy" id="2038154"/>
    <lineage>
        <taxon>Eukaryota</taxon>
        <taxon>Metazoa</taxon>
        <taxon>Ecdysozoa</taxon>
        <taxon>Arthropoda</taxon>
        <taxon>Hexapoda</taxon>
        <taxon>Insecta</taxon>
        <taxon>Pterygota</taxon>
        <taxon>Neoptera</taxon>
        <taxon>Endopterygota</taxon>
        <taxon>Coleoptera</taxon>
        <taxon>Polyphaga</taxon>
        <taxon>Elateriformia</taxon>
        <taxon>Elateroidea</taxon>
        <taxon>Elateridae</taxon>
        <taxon>Agrypninae</taxon>
        <taxon>Pyrophorini</taxon>
        <taxon>Ignelater</taxon>
    </lineage>
</organism>
<dbReference type="OrthoDB" id="64893at2759"/>
<name>A0A8K0CFR9_IGNLU</name>
<keyword evidence="3" id="KW-1185">Reference proteome</keyword>
<sequence length="154" mass="17218">IQWGVHNGKCGVCGDNYGDSVPRDNENTGKYGQGQVVAQYPSGSVINTMIRLTTNHKGWFNYSLCELKDTTKPETEECFQDLTFEDGSKQMEIEPDKKDFLNRVQLPEGFKCKRCVLRWTYKTGNSWGICEDGSGGLGCGPQEMFKNCADIAII</sequence>
<evidence type="ECO:0000259" key="1">
    <source>
        <dbReference type="Pfam" id="PF03067"/>
    </source>
</evidence>
<dbReference type="InterPro" id="IPR004302">
    <property type="entry name" value="Cellulose/chitin-bd_N"/>
</dbReference>
<comment type="caution">
    <text evidence="2">The sequence shown here is derived from an EMBL/GenBank/DDBJ whole genome shotgun (WGS) entry which is preliminary data.</text>
</comment>
<feature type="domain" description="Chitin-binding type-4" evidence="1">
    <location>
        <begin position="7"/>
        <end position="151"/>
    </location>
</feature>
<feature type="non-terminal residue" evidence="2">
    <location>
        <position position="1"/>
    </location>
</feature>
<dbReference type="EMBL" id="VTPC01087463">
    <property type="protein sequence ID" value="KAF2886509.1"/>
    <property type="molecule type" value="Genomic_DNA"/>
</dbReference>
<dbReference type="AlphaFoldDB" id="A0A8K0CFR9"/>
<accession>A0A8K0CFR9</accession>
<proteinExistence type="predicted"/>
<dbReference type="Proteomes" id="UP000801492">
    <property type="component" value="Unassembled WGS sequence"/>
</dbReference>
<reference evidence="2" key="1">
    <citation type="submission" date="2019-08" db="EMBL/GenBank/DDBJ databases">
        <title>The genome of the North American firefly Photinus pyralis.</title>
        <authorList>
            <consortium name="Photinus pyralis genome working group"/>
            <person name="Fallon T.R."/>
            <person name="Sander Lower S.E."/>
            <person name="Weng J.-K."/>
        </authorList>
    </citation>
    <scope>NUCLEOTIDE SEQUENCE</scope>
    <source>
        <strain evidence="2">TRF0915ILg1</strain>
        <tissue evidence="2">Whole body</tissue>
    </source>
</reference>
<gene>
    <name evidence="2" type="ORF">ILUMI_19664</name>
</gene>
<evidence type="ECO:0000313" key="2">
    <source>
        <dbReference type="EMBL" id="KAF2886509.1"/>
    </source>
</evidence>
<evidence type="ECO:0000313" key="3">
    <source>
        <dbReference type="Proteomes" id="UP000801492"/>
    </source>
</evidence>
<dbReference type="Pfam" id="PF03067">
    <property type="entry name" value="LPMO_10"/>
    <property type="match status" value="1"/>
</dbReference>